<gene>
    <name evidence="1" type="ORF">LCGC14_1846160</name>
</gene>
<proteinExistence type="predicted"/>
<organism evidence="1">
    <name type="scientific">marine sediment metagenome</name>
    <dbReference type="NCBI Taxonomy" id="412755"/>
    <lineage>
        <taxon>unclassified sequences</taxon>
        <taxon>metagenomes</taxon>
        <taxon>ecological metagenomes</taxon>
    </lineage>
</organism>
<name>A0A0F9JB33_9ZZZZ</name>
<sequence>MKTIVVVDRGHVFNLLCPEQFDLPQVATSQEPANVRFLRWWKDKCRERNIPYAYRVAEPQGLRIVKSLLKKYKFEDLQKYSIFLMQEKVEELRENPNHFVILTGNVERIRTERDV</sequence>
<accession>A0A0F9JB33</accession>
<evidence type="ECO:0000313" key="1">
    <source>
        <dbReference type="EMBL" id="KKL96272.1"/>
    </source>
</evidence>
<dbReference type="AlphaFoldDB" id="A0A0F9JB33"/>
<protein>
    <submittedName>
        <fullName evidence="1">Uncharacterized protein</fullName>
    </submittedName>
</protein>
<dbReference type="EMBL" id="LAZR01018476">
    <property type="protein sequence ID" value="KKL96272.1"/>
    <property type="molecule type" value="Genomic_DNA"/>
</dbReference>
<reference evidence="1" key="1">
    <citation type="journal article" date="2015" name="Nature">
        <title>Complex archaea that bridge the gap between prokaryotes and eukaryotes.</title>
        <authorList>
            <person name="Spang A."/>
            <person name="Saw J.H."/>
            <person name="Jorgensen S.L."/>
            <person name="Zaremba-Niedzwiedzka K."/>
            <person name="Martijn J."/>
            <person name="Lind A.E."/>
            <person name="van Eijk R."/>
            <person name="Schleper C."/>
            <person name="Guy L."/>
            <person name="Ettema T.J."/>
        </authorList>
    </citation>
    <scope>NUCLEOTIDE SEQUENCE</scope>
</reference>
<comment type="caution">
    <text evidence="1">The sequence shown here is derived from an EMBL/GenBank/DDBJ whole genome shotgun (WGS) entry which is preliminary data.</text>
</comment>